<evidence type="ECO:0000256" key="1">
    <source>
        <dbReference type="ARBA" id="ARBA00001784"/>
    </source>
</evidence>
<gene>
    <name evidence="10" type="primary">aldC</name>
    <name evidence="10" type="ordered locus">ETA_pET460240</name>
</gene>
<dbReference type="Proteomes" id="UP000001726">
    <property type="component" value="Plasmid pET46"/>
</dbReference>
<evidence type="ECO:0000256" key="5">
    <source>
        <dbReference type="ARBA" id="ARBA00020164"/>
    </source>
</evidence>
<dbReference type="PANTHER" id="PTHR35524:SF1">
    <property type="entry name" value="ALPHA-ACETOLACTATE DECARBOXYLASE"/>
    <property type="match status" value="1"/>
</dbReference>
<comment type="catalytic activity">
    <reaction evidence="1 9">
        <text>(2S)-2-acetolactate + H(+) = (R)-acetoin + CO2</text>
        <dbReference type="Rhea" id="RHEA:21580"/>
        <dbReference type="ChEBI" id="CHEBI:15378"/>
        <dbReference type="ChEBI" id="CHEBI:15686"/>
        <dbReference type="ChEBI" id="CHEBI:16526"/>
        <dbReference type="ChEBI" id="CHEBI:58476"/>
        <dbReference type="EC" id="4.1.1.5"/>
    </reaction>
</comment>
<dbReference type="Gene3D" id="3.30.1330.80">
    <property type="entry name" value="Hypothetical protein, similar to alpha- acetolactate decarboxylase, domain 2"/>
    <property type="match status" value="2"/>
</dbReference>
<evidence type="ECO:0000256" key="3">
    <source>
        <dbReference type="ARBA" id="ARBA00007106"/>
    </source>
</evidence>
<keyword evidence="11" id="KW-1185">Reference proteome</keyword>
<comment type="pathway">
    <text evidence="2 9">Polyol metabolism; (R,R)-butane-2,3-diol biosynthesis; (R,R)-butane-2,3-diol from pyruvate: step 2/3.</text>
</comment>
<dbReference type="PIRSF" id="PIRSF001332">
    <property type="entry name" value="Acetolac_decarb"/>
    <property type="match status" value="1"/>
</dbReference>
<evidence type="ECO:0000313" key="10">
    <source>
        <dbReference type="EMBL" id="CAO95014.1"/>
    </source>
</evidence>
<evidence type="ECO:0000256" key="9">
    <source>
        <dbReference type="PIRNR" id="PIRNR001332"/>
    </source>
</evidence>
<dbReference type="GO" id="GO:0047605">
    <property type="term" value="F:acetolactate decarboxylase activity"/>
    <property type="evidence" value="ECO:0007669"/>
    <property type="project" value="UniProtKB-UniRule"/>
</dbReference>
<dbReference type="HOGENOM" id="CLU_072561_0_0_6"/>
<dbReference type="GO" id="GO:0045151">
    <property type="term" value="P:acetoin biosynthetic process"/>
    <property type="evidence" value="ECO:0007669"/>
    <property type="project" value="UniProtKB-UniRule"/>
</dbReference>
<evidence type="ECO:0000256" key="4">
    <source>
        <dbReference type="ARBA" id="ARBA00013204"/>
    </source>
</evidence>
<dbReference type="PANTHER" id="PTHR35524">
    <property type="entry name" value="ALPHA-ACETOLACTATE DECARBOXYLASE"/>
    <property type="match status" value="1"/>
</dbReference>
<evidence type="ECO:0000256" key="2">
    <source>
        <dbReference type="ARBA" id="ARBA00005170"/>
    </source>
</evidence>
<dbReference type="EC" id="4.1.1.5" evidence="4 9"/>
<dbReference type="CDD" id="cd17299">
    <property type="entry name" value="acetolactate_decarboxylase"/>
    <property type="match status" value="1"/>
</dbReference>
<dbReference type="EMBL" id="CU468133">
    <property type="protein sequence ID" value="CAO95014.1"/>
    <property type="molecule type" value="Genomic_DNA"/>
</dbReference>
<name>B2VB87_ERWT9</name>
<accession>B2VB87</accession>
<dbReference type="AlphaFoldDB" id="B2VB87"/>
<evidence type="ECO:0000256" key="8">
    <source>
        <dbReference type="ARBA" id="ARBA00023239"/>
    </source>
</evidence>
<organism evidence="10 11">
    <name type="scientific">Erwinia tasmaniensis (strain DSM 17950 / CFBP 7177 / CIP 109463 / NCPPB 4357 / Et1/99)</name>
    <dbReference type="NCBI Taxonomy" id="465817"/>
    <lineage>
        <taxon>Bacteria</taxon>
        <taxon>Pseudomonadati</taxon>
        <taxon>Pseudomonadota</taxon>
        <taxon>Gammaproteobacteria</taxon>
        <taxon>Enterobacterales</taxon>
        <taxon>Erwiniaceae</taxon>
        <taxon>Erwinia</taxon>
    </lineage>
</organism>
<keyword evidence="10" id="KW-0614">Plasmid</keyword>
<evidence type="ECO:0000313" key="11">
    <source>
        <dbReference type="Proteomes" id="UP000001726"/>
    </source>
</evidence>
<dbReference type="SUPFAM" id="SSF117856">
    <property type="entry name" value="AF0104/ALDC/Ptd012-like"/>
    <property type="match status" value="1"/>
</dbReference>
<proteinExistence type="inferred from homology"/>
<dbReference type="InterPro" id="IPR005128">
    <property type="entry name" value="Acetolactate_a_deCO2ase"/>
</dbReference>
<dbReference type="Pfam" id="PF03306">
    <property type="entry name" value="AAL_decarboxy"/>
    <property type="match status" value="1"/>
</dbReference>
<sequence length="243" mass="27503">MGLFKWRGYLLMSKIVQFSTIGALMSGFVDGEFDFDAHKNEKMFGIGCSEGMNGELTISNGEAWEATAGEDVHKISKKLVPFIQITNFESENSFECDFLDEENTASILKKKLNIENVFIAINIHAIFNELKIRTPQKSNSKGRTALDMVNEQDVSSLTNIRGQLIGFWTPEIYGRISVPGFHLHFLSDDKKTSGHVLQYHANKAIFHFQVKNTIEIKNPTNKKYMDMSINVDLLDSLISKVEK</sequence>
<keyword evidence="6 9" id="KW-0210">Decarboxylase</keyword>
<comment type="similarity">
    <text evidence="3 9">Belongs to the alpha-acetolactate decarboxylase family.</text>
</comment>
<dbReference type="UniPathway" id="UPA00626">
    <property type="reaction ID" value="UER00678"/>
</dbReference>
<protein>
    <recommendedName>
        <fullName evidence="5 9">Alpha-acetolactate decarboxylase</fullName>
        <ecNumber evidence="4 9">4.1.1.5</ecNumber>
    </recommendedName>
</protein>
<reference evidence="10 11" key="1">
    <citation type="journal article" date="2008" name="Environ. Microbiol.">
        <title>The genome of Erwinia tasmaniensis strain Et1/99, a non-pathogenic bacterium in the genus Erwinia.</title>
        <authorList>
            <person name="Kube M."/>
            <person name="Migdoll A.M."/>
            <person name="Mueller I."/>
            <person name="Kuhl H."/>
            <person name="Beck A."/>
            <person name="Reinhardt R."/>
            <person name="Geider K."/>
        </authorList>
    </citation>
    <scope>NUCLEOTIDE SEQUENCE [LARGE SCALE GENOMIC DNA]</scope>
    <source>
        <strain evidence="11">DSM 17950 / CFBP 7177 / CIP 109463 / NCPPB 4357 / Et1/99</strain>
        <plasmid evidence="11">pET46</plasmid>
    </source>
</reference>
<dbReference type="KEGG" id="eta:ETA_pET460240"/>
<keyword evidence="7 9" id="KW-0005">Acetoin biosynthesis</keyword>
<evidence type="ECO:0000256" key="6">
    <source>
        <dbReference type="ARBA" id="ARBA00022793"/>
    </source>
</evidence>
<keyword evidence="8 9" id="KW-0456">Lyase</keyword>
<evidence type="ECO:0000256" key="7">
    <source>
        <dbReference type="ARBA" id="ARBA00023061"/>
    </source>
</evidence>
<geneLocation type="plasmid" evidence="10 11">
    <name>pET46</name>
</geneLocation>